<dbReference type="InterPro" id="IPR012945">
    <property type="entry name" value="Tubulin-bd_cofactor_C_dom"/>
</dbReference>
<sequence>MDPTDDAIIENLKNKNFEFVKHFIRKLEDKLNHESIKYNKTKLRERIYRIKELYRKYEMIPSVEFTLKKNKEKSFEEIFMESNDSIVIANKCDCEITIGDCKTCVIENCQHVKVPYFSAKQSIFIRNVSDSHIECSSEQLRLSGCKNLYLKIFTATGVFIENSKEIKIEGIYNKREINNYNKVYDLSDPGSNKNYKIIN</sequence>
<name>A0ABQ7I271_9MICR</name>
<evidence type="ECO:0000313" key="4">
    <source>
        <dbReference type="Proteomes" id="UP001516464"/>
    </source>
</evidence>
<evidence type="ECO:0000256" key="1">
    <source>
        <dbReference type="ARBA" id="ARBA00008848"/>
    </source>
</evidence>
<dbReference type="InterPro" id="IPR016098">
    <property type="entry name" value="CAP/MinC_C"/>
</dbReference>
<evidence type="ECO:0000313" key="3">
    <source>
        <dbReference type="EMBL" id="KAF7684541.1"/>
    </source>
</evidence>
<accession>A0ABQ7I271</accession>
<dbReference type="Proteomes" id="UP001516464">
    <property type="component" value="Unassembled WGS sequence"/>
</dbReference>
<gene>
    <name evidence="3" type="ORF">TCON_0269</name>
</gene>
<proteinExistence type="inferred from homology"/>
<reference evidence="3 4" key="1">
    <citation type="submission" date="2019-01" db="EMBL/GenBank/DDBJ databases">
        <title>Genomes sequencing and comparative genomics of infectious freshwater microsporidia, Cucumispora dikerogammari and Thelohania contejeani.</title>
        <authorList>
            <person name="Cormier A."/>
            <person name="Giraud I."/>
            <person name="Wattier R."/>
            <person name="Teixeira M."/>
            <person name="Grandjean F."/>
            <person name="Rigaud T."/>
            <person name="Cordaux R."/>
        </authorList>
    </citation>
    <scope>NUCLEOTIDE SEQUENCE [LARGE SCALE GENOMIC DNA]</scope>
    <source>
        <strain evidence="3">T1</strain>
        <tissue evidence="3">Spores</tissue>
    </source>
</reference>
<feature type="domain" description="C-CAP/cofactor C-like" evidence="2">
    <location>
        <begin position="54"/>
        <end position="189"/>
    </location>
</feature>
<dbReference type="Gene3D" id="2.160.20.70">
    <property type="match status" value="1"/>
</dbReference>
<dbReference type="Pfam" id="PF07986">
    <property type="entry name" value="TBCC"/>
    <property type="match status" value="1"/>
</dbReference>
<keyword evidence="4" id="KW-1185">Reference proteome</keyword>
<dbReference type="InterPro" id="IPR017901">
    <property type="entry name" value="C-CAP_CF_C-like"/>
</dbReference>
<dbReference type="PROSITE" id="PS51329">
    <property type="entry name" value="C_CAP_COFACTOR_C"/>
    <property type="match status" value="1"/>
</dbReference>
<comment type="caution">
    <text evidence="3">The sequence shown here is derived from an EMBL/GenBank/DDBJ whole genome shotgun (WGS) entry which is preliminary data.</text>
</comment>
<evidence type="ECO:0000259" key="2">
    <source>
        <dbReference type="PROSITE" id="PS51329"/>
    </source>
</evidence>
<protein>
    <recommendedName>
        <fullName evidence="2">C-CAP/cofactor C-like domain-containing protein</fullName>
    </recommendedName>
</protein>
<comment type="similarity">
    <text evidence="1">Belongs to the TBCC family.</text>
</comment>
<organism evidence="3 4">
    <name type="scientific">Astathelohania contejeani</name>
    <dbReference type="NCBI Taxonomy" id="164912"/>
    <lineage>
        <taxon>Eukaryota</taxon>
        <taxon>Fungi</taxon>
        <taxon>Fungi incertae sedis</taxon>
        <taxon>Microsporidia</taxon>
        <taxon>Astathelohaniidae</taxon>
        <taxon>Astathelohania</taxon>
    </lineage>
</organism>
<dbReference type="EMBL" id="SBIQ01000009">
    <property type="protein sequence ID" value="KAF7684541.1"/>
    <property type="molecule type" value="Genomic_DNA"/>
</dbReference>